<reference evidence="4" key="1">
    <citation type="submission" date="2016-06" db="UniProtKB">
        <authorList>
            <consortium name="WormBaseParasite"/>
        </authorList>
    </citation>
    <scope>IDENTIFICATION</scope>
</reference>
<sequence length="103" mass="11083">MSIRTDVRAKKTAQQPAVVAIALSTRLLGKLLLPDHGAHALSNTTTTTEQRQGTTEKAVSSGDQLTADRLPCASNFRLSCARDLPLPSLLLVHSTPPQPWLKT</sequence>
<evidence type="ECO:0000256" key="1">
    <source>
        <dbReference type="SAM" id="MobiDB-lite"/>
    </source>
</evidence>
<protein>
    <submittedName>
        <fullName evidence="2 4">Uncharacterized protein</fullName>
    </submittedName>
</protein>
<proteinExistence type="predicted"/>
<organism evidence="4">
    <name type="scientific">Soboliphyme baturini</name>
    <dbReference type="NCBI Taxonomy" id="241478"/>
    <lineage>
        <taxon>Eukaryota</taxon>
        <taxon>Metazoa</taxon>
        <taxon>Ecdysozoa</taxon>
        <taxon>Nematoda</taxon>
        <taxon>Enoplea</taxon>
        <taxon>Dorylaimia</taxon>
        <taxon>Dioctophymatida</taxon>
        <taxon>Dioctophymatoidea</taxon>
        <taxon>Soboliphymatidae</taxon>
        <taxon>Soboliphyme</taxon>
    </lineage>
</organism>
<dbReference type="Proteomes" id="UP000270296">
    <property type="component" value="Unassembled WGS sequence"/>
</dbReference>
<keyword evidence="3" id="KW-1185">Reference proteome</keyword>
<evidence type="ECO:0000313" key="3">
    <source>
        <dbReference type="Proteomes" id="UP000270296"/>
    </source>
</evidence>
<feature type="region of interest" description="Disordered" evidence="1">
    <location>
        <begin position="39"/>
        <end position="64"/>
    </location>
</feature>
<accession>A0A183IND1</accession>
<evidence type="ECO:0000313" key="2">
    <source>
        <dbReference type="EMBL" id="VDP06346.1"/>
    </source>
</evidence>
<dbReference type="WBParaSite" id="SBAD_0000533701-mRNA-1">
    <property type="protein sequence ID" value="SBAD_0000533701-mRNA-1"/>
    <property type="gene ID" value="SBAD_0000533701"/>
</dbReference>
<reference evidence="2 3" key="2">
    <citation type="submission" date="2018-11" db="EMBL/GenBank/DDBJ databases">
        <authorList>
            <consortium name="Pathogen Informatics"/>
        </authorList>
    </citation>
    <scope>NUCLEOTIDE SEQUENCE [LARGE SCALE GENOMIC DNA]</scope>
</reference>
<name>A0A183IND1_9BILA</name>
<evidence type="ECO:0000313" key="4">
    <source>
        <dbReference type="WBParaSite" id="SBAD_0000533701-mRNA-1"/>
    </source>
</evidence>
<gene>
    <name evidence="2" type="ORF">SBAD_LOCUS5127</name>
</gene>
<feature type="compositionally biased region" description="Low complexity" evidence="1">
    <location>
        <begin position="44"/>
        <end position="56"/>
    </location>
</feature>
<dbReference type="AlphaFoldDB" id="A0A183IND1"/>
<dbReference type="EMBL" id="UZAM01008771">
    <property type="protein sequence ID" value="VDP06346.1"/>
    <property type="molecule type" value="Genomic_DNA"/>
</dbReference>